<evidence type="ECO:0000313" key="2">
    <source>
        <dbReference type="EMBL" id="TMO70846.1"/>
    </source>
</evidence>
<dbReference type="RefSeq" id="WP_119859777.1">
    <property type="nucleotide sequence ID" value="NZ_PNBW01000121.1"/>
</dbReference>
<evidence type="ECO:0000313" key="4">
    <source>
        <dbReference type="Proteomes" id="UP000307217"/>
    </source>
</evidence>
<dbReference type="OrthoDB" id="9803653at2"/>
<proteinExistence type="predicted"/>
<reference evidence="3 4" key="2">
    <citation type="submission" date="2019-06" db="EMBL/GenBank/DDBJ databases">
        <title>Co-occurence of chitin degradation, pigmentation and bioactivity in marine Pseudoalteromonas.</title>
        <authorList>
            <person name="Sonnenschein E.C."/>
            <person name="Bech P.K."/>
        </authorList>
    </citation>
    <scope>NUCLEOTIDE SEQUENCE [LARGE SCALE GENOMIC DNA]</scope>
    <source>
        <strain evidence="4">S3790</strain>
        <strain evidence="2 3">S3895</strain>
    </source>
</reference>
<dbReference type="EMBL" id="PNBX01000040">
    <property type="protein sequence ID" value="TMO68327.1"/>
    <property type="molecule type" value="Genomic_DNA"/>
</dbReference>
<reference evidence="1 4" key="1">
    <citation type="submission" date="2018-01" db="EMBL/GenBank/DDBJ databases">
        <authorList>
            <person name="Paulsen S."/>
            <person name="Gram L.K."/>
        </authorList>
    </citation>
    <scope>NUCLEOTIDE SEQUENCE [LARGE SCALE GENOMIC DNA]</scope>
    <source>
        <strain evidence="1 4">S3790</strain>
        <strain evidence="2">S3895</strain>
    </source>
</reference>
<dbReference type="AlphaFoldDB" id="A0A5S3V8W9"/>
<evidence type="ECO:0000313" key="1">
    <source>
        <dbReference type="EMBL" id="TMO68327.1"/>
    </source>
</evidence>
<dbReference type="PROSITE" id="PS51257">
    <property type="entry name" value="PROKAR_LIPOPROTEIN"/>
    <property type="match status" value="1"/>
</dbReference>
<organism evidence="1 4">
    <name type="scientific">Pseudoalteromonas aurantia</name>
    <dbReference type="NCBI Taxonomy" id="43654"/>
    <lineage>
        <taxon>Bacteria</taxon>
        <taxon>Pseudomonadati</taxon>
        <taxon>Pseudomonadota</taxon>
        <taxon>Gammaproteobacteria</taxon>
        <taxon>Alteromonadales</taxon>
        <taxon>Pseudoalteromonadaceae</taxon>
        <taxon>Pseudoalteromonas</taxon>
    </lineage>
</organism>
<dbReference type="InterPro" id="IPR014094">
    <property type="entry name" value="LpoB"/>
</dbReference>
<accession>A0A5S3V8W9</accession>
<dbReference type="Pfam" id="PF13036">
    <property type="entry name" value="LpoB"/>
    <property type="match status" value="1"/>
</dbReference>
<keyword evidence="3" id="KW-1185">Reference proteome</keyword>
<evidence type="ECO:0000313" key="3">
    <source>
        <dbReference type="Proteomes" id="UP000307164"/>
    </source>
</evidence>
<dbReference type="EMBL" id="PNBW01000121">
    <property type="protein sequence ID" value="TMO70846.1"/>
    <property type="molecule type" value="Genomic_DNA"/>
</dbReference>
<name>A0A5S3V8W9_9GAMM</name>
<reference evidence="1" key="3">
    <citation type="submission" date="2019-09" db="EMBL/GenBank/DDBJ databases">
        <title>Co-occurence of chitin degradation, pigmentation and bioactivity in marine Pseudoalteromonas.</title>
        <authorList>
            <person name="Sonnenschein E.C."/>
            <person name="Bech P.K."/>
        </authorList>
    </citation>
    <scope>NUCLEOTIDE SEQUENCE</scope>
    <source>
        <strain evidence="1">S3790</strain>
    </source>
</reference>
<protein>
    <submittedName>
        <fullName evidence="1">Penicillin-binding protein activator LpoB</fullName>
    </submittedName>
</protein>
<gene>
    <name evidence="1" type="ORF">CWC19_10240</name>
    <name evidence="2" type="ORF">CWC20_18890</name>
</gene>
<dbReference type="Proteomes" id="UP000307164">
    <property type="component" value="Unassembled WGS sequence"/>
</dbReference>
<dbReference type="Proteomes" id="UP000307217">
    <property type="component" value="Unassembled WGS sequence"/>
</dbReference>
<dbReference type="Gene3D" id="3.40.50.10610">
    <property type="entry name" value="ABC-type transport auxiliary lipoprotein component"/>
    <property type="match status" value="1"/>
</dbReference>
<comment type="caution">
    <text evidence="1">The sequence shown here is derived from an EMBL/GenBank/DDBJ whole genome shotgun (WGS) entry which is preliminary data.</text>
</comment>
<sequence>MKKPSNIIKLTPILIACSLVLTGCKTTEVRRVDANQEVALSDKWNGKDSQLVSEAMINDMLSFPWVRDHLAKEGTRPAIIIQSVRNKSHQHIAVDTFLNDLKRSILRSGQADFVASADLRGEIRNERKDQELNASLETQNEMGQEQGADYALSGTINSFVDEQGGSRVTFYQVDLRLIDMTTNREVWNGQKKIQKVQERSSYGF</sequence>